<proteinExistence type="predicted"/>
<accession>A0A1J7HZN7</accession>
<feature type="region of interest" description="Disordered" evidence="1">
    <location>
        <begin position="1"/>
        <end position="23"/>
    </location>
</feature>
<name>A0A1J7HZN7_LUPAN</name>
<organism evidence="2 3">
    <name type="scientific">Lupinus angustifolius</name>
    <name type="common">Narrow-leaved blue lupine</name>
    <dbReference type="NCBI Taxonomy" id="3871"/>
    <lineage>
        <taxon>Eukaryota</taxon>
        <taxon>Viridiplantae</taxon>
        <taxon>Streptophyta</taxon>
        <taxon>Embryophyta</taxon>
        <taxon>Tracheophyta</taxon>
        <taxon>Spermatophyta</taxon>
        <taxon>Magnoliopsida</taxon>
        <taxon>eudicotyledons</taxon>
        <taxon>Gunneridae</taxon>
        <taxon>Pentapetalae</taxon>
        <taxon>rosids</taxon>
        <taxon>fabids</taxon>
        <taxon>Fabales</taxon>
        <taxon>Fabaceae</taxon>
        <taxon>Papilionoideae</taxon>
        <taxon>50 kb inversion clade</taxon>
        <taxon>genistoids sensu lato</taxon>
        <taxon>core genistoids</taxon>
        <taxon>Genisteae</taxon>
        <taxon>Lupinus</taxon>
    </lineage>
</organism>
<dbReference type="EMBL" id="CM007361">
    <property type="protein sequence ID" value="OIW18258.1"/>
    <property type="molecule type" value="Genomic_DNA"/>
</dbReference>
<evidence type="ECO:0000313" key="2">
    <source>
        <dbReference type="EMBL" id="OIW18258.1"/>
    </source>
</evidence>
<reference evidence="2 3" key="1">
    <citation type="journal article" date="2017" name="Plant Biotechnol. J.">
        <title>A comprehensive draft genome sequence for lupin (Lupinus angustifolius), an emerging health food: insights into plant-microbe interactions and legume evolution.</title>
        <authorList>
            <person name="Hane J.K."/>
            <person name="Ming Y."/>
            <person name="Kamphuis L.G."/>
            <person name="Nelson M.N."/>
            <person name="Garg G."/>
            <person name="Atkins C.A."/>
            <person name="Bayer P.E."/>
            <person name="Bravo A."/>
            <person name="Bringans S."/>
            <person name="Cannon S."/>
            <person name="Edwards D."/>
            <person name="Foley R."/>
            <person name="Gao L.L."/>
            <person name="Harrison M.J."/>
            <person name="Huang W."/>
            <person name="Hurgobin B."/>
            <person name="Li S."/>
            <person name="Liu C.W."/>
            <person name="McGrath A."/>
            <person name="Morahan G."/>
            <person name="Murray J."/>
            <person name="Weller J."/>
            <person name="Jian J."/>
            <person name="Singh K.B."/>
        </authorList>
    </citation>
    <scope>NUCLEOTIDE SEQUENCE [LARGE SCALE GENOMIC DNA]</scope>
    <source>
        <strain evidence="3">cv. Tanjil</strain>
        <tissue evidence="2">Whole plant</tissue>
    </source>
</reference>
<evidence type="ECO:0000256" key="1">
    <source>
        <dbReference type="SAM" id="MobiDB-lite"/>
    </source>
</evidence>
<protein>
    <submittedName>
        <fullName evidence="2">Uncharacterized protein</fullName>
    </submittedName>
</protein>
<gene>
    <name evidence="2" type="ORF">TanjilG_20313</name>
</gene>
<evidence type="ECO:0000313" key="3">
    <source>
        <dbReference type="Proteomes" id="UP000188354"/>
    </source>
</evidence>
<dbReference type="AlphaFoldDB" id="A0A1J7HZN7"/>
<sequence length="88" mass="9300">MTSFQPRGGGPRAACGSAPASTSAEEEVIHDRVLSSSLLPFDNEGFLGEIAVLKGFLRSPNARVTISVKKEAIGAIGRMVEARRTSKI</sequence>
<keyword evidence="3" id="KW-1185">Reference proteome</keyword>
<dbReference type="Proteomes" id="UP000188354">
    <property type="component" value="Chromosome LG01"/>
</dbReference>
<dbReference type="Gramene" id="OIW18258">
    <property type="protein sequence ID" value="OIW18258"/>
    <property type="gene ID" value="TanjilG_20313"/>
</dbReference>